<proteinExistence type="predicted"/>
<keyword evidence="4" id="KW-1185">Reference proteome</keyword>
<keyword evidence="1" id="KW-0732">Signal</keyword>
<evidence type="ECO:0000313" key="2">
    <source>
        <dbReference type="EMBL" id="TBU27015.1"/>
    </source>
</evidence>
<dbReference type="PANTHER" id="PTHR35567:SF1">
    <property type="entry name" value="CONSERVED FUNGAL PROTEIN (AFU_ORTHOLOGUE AFUA_1G14230)"/>
    <property type="match status" value="1"/>
</dbReference>
<dbReference type="EMBL" id="ML143438">
    <property type="protein sequence ID" value="TBU27015.1"/>
    <property type="molecule type" value="Genomic_DNA"/>
</dbReference>
<dbReference type="AlphaFoldDB" id="A0A4Q9Q5H8"/>
<reference evidence="3 4" key="1">
    <citation type="submission" date="2019-01" db="EMBL/GenBank/DDBJ databases">
        <title>Draft genome sequences of three monokaryotic isolates of the white-rot basidiomycete fungus Dichomitus squalens.</title>
        <authorList>
            <consortium name="DOE Joint Genome Institute"/>
            <person name="Lopez S.C."/>
            <person name="Andreopoulos B."/>
            <person name="Pangilinan J."/>
            <person name="Lipzen A."/>
            <person name="Riley R."/>
            <person name="Ahrendt S."/>
            <person name="Ng V."/>
            <person name="Barry K."/>
            <person name="Daum C."/>
            <person name="Grigoriev I.V."/>
            <person name="Hilden K.S."/>
            <person name="Makela M.R."/>
            <person name="de Vries R.P."/>
        </authorList>
    </citation>
    <scope>NUCLEOTIDE SEQUENCE [LARGE SCALE GENOMIC DNA]</scope>
    <source>
        <strain evidence="3 4">CBS 464.89</strain>
        <strain evidence="2">OM18370.1</strain>
    </source>
</reference>
<name>A0A4Q9Q5H8_9APHY</name>
<gene>
    <name evidence="3" type="ORF">BD310DRAFT_1036189</name>
    <name evidence="2" type="ORF">BD311DRAFT_697583</name>
</gene>
<dbReference type="OrthoDB" id="1859733at2759"/>
<dbReference type="Proteomes" id="UP000292082">
    <property type="component" value="Unassembled WGS sequence"/>
</dbReference>
<feature type="chain" id="PRO_5040683853" description="Malate dehydrogenase" evidence="1">
    <location>
        <begin position="20"/>
        <end position="228"/>
    </location>
</feature>
<dbReference type="PANTHER" id="PTHR35567">
    <property type="entry name" value="MALATE DEHYDROGENASE (AFU_ORTHOLOGUE AFUA_2G13800)"/>
    <property type="match status" value="1"/>
</dbReference>
<dbReference type="EMBL" id="ML145092">
    <property type="protein sequence ID" value="TBU62673.1"/>
    <property type="molecule type" value="Genomic_DNA"/>
</dbReference>
<feature type="signal peptide" evidence="1">
    <location>
        <begin position="1"/>
        <end position="19"/>
    </location>
</feature>
<organism evidence="3 4">
    <name type="scientific">Dichomitus squalens</name>
    <dbReference type="NCBI Taxonomy" id="114155"/>
    <lineage>
        <taxon>Eukaryota</taxon>
        <taxon>Fungi</taxon>
        <taxon>Dikarya</taxon>
        <taxon>Basidiomycota</taxon>
        <taxon>Agaricomycotina</taxon>
        <taxon>Agaricomycetes</taxon>
        <taxon>Polyporales</taxon>
        <taxon>Polyporaceae</taxon>
        <taxon>Dichomitus</taxon>
    </lineage>
</organism>
<dbReference type="Pfam" id="PF11937">
    <property type="entry name" value="DUF3455"/>
    <property type="match status" value="1"/>
</dbReference>
<evidence type="ECO:0008006" key="5">
    <source>
        <dbReference type="Google" id="ProtNLM"/>
    </source>
</evidence>
<evidence type="ECO:0000256" key="1">
    <source>
        <dbReference type="SAM" id="SignalP"/>
    </source>
</evidence>
<accession>A0A4Q9Q5H8</accession>
<evidence type="ECO:0000313" key="3">
    <source>
        <dbReference type="EMBL" id="TBU62673.1"/>
    </source>
</evidence>
<sequence length="228" mass="24228">MVAIRGLVAAATASYLALGNNCPITDYVPSFPAGQTTLVAPSENPKFLGLAFGVQNYTCSSANTFTSTGAVAELIDASCLASTSEYSTIQNDLYNVWTQLVPQSIQTAIDFLHKVNPPVILGQHFFKPNPVTGKGLSPVWDFRSNSRFAGNGDAFVLGAVNGSVPSPTDSTKDVAWLHVLNVQGKLADQIYRYDTVGGQPPTSCNFGKDADISVKYVAKYAFYGGSVN</sequence>
<dbReference type="InterPro" id="IPR021851">
    <property type="entry name" value="DUF3455"/>
</dbReference>
<evidence type="ECO:0000313" key="4">
    <source>
        <dbReference type="Proteomes" id="UP000292082"/>
    </source>
</evidence>
<dbReference type="OMA" id="PHDISHE"/>
<protein>
    <recommendedName>
        <fullName evidence="5">Malate dehydrogenase</fullName>
    </recommendedName>
</protein>
<dbReference type="Proteomes" id="UP000292957">
    <property type="component" value="Unassembled WGS sequence"/>
</dbReference>